<protein>
    <recommendedName>
        <fullName evidence="4">Invasion protein IalB</fullName>
    </recommendedName>
</protein>
<evidence type="ECO:0000313" key="3">
    <source>
        <dbReference type="Proteomes" id="UP000645257"/>
    </source>
</evidence>
<keyword evidence="3" id="KW-1185">Reference proteome</keyword>
<reference evidence="2" key="1">
    <citation type="journal article" date="2014" name="Int. J. Syst. Evol. Microbiol.">
        <title>Complete genome sequence of Corynebacterium casei LMG S-19264T (=DSM 44701T), isolated from a smear-ripened cheese.</title>
        <authorList>
            <consortium name="US DOE Joint Genome Institute (JGI-PGF)"/>
            <person name="Walter F."/>
            <person name="Albersmeier A."/>
            <person name="Kalinowski J."/>
            <person name="Ruckert C."/>
        </authorList>
    </citation>
    <scope>NUCLEOTIDE SEQUENCE</scope>
    <source>
        <strain evidence="2">KCTC 32182</strain>
    </source>
</reference>
<dbReference type="EMBL" id="BMYX01000012">
    <property type="protein sequence ID" value="GGY18528.1"/>
    <property type="molecule type" value="Genomic_DNA"/>
</dbReference>
<feature type="signal peptide" evidence="1">
    <location>
        <begin position="1"/>
        <end position="21"/>
    </location>
</feature>
<evidence type="ECO:0008006" key="4">
    <source>
        <dbReference type="Google" id="ProtNLM"/>
    </source>
</evidence>
<dbReference type="AlphaFoldDB" id="A0A918P4A9"/>
<dbReference type="Proteomes" id="UP000645257">
    <property type="component" value="Unassembled WGS sequence"/>
</dbReference>
<feature type="chain" id="PRO_5038126885" description="Invasion protein IalB" evidence="1">
    <location>
        <begin position="22"/>
        <end position="186"/>
    </location>
</feature>
<name>A0A918P4A9_9NEIS</name>
<reference evidence="2" key="2">
    <citation type="submission" date="2020-09" db="EMBL/GenBank/DDBJ databases">
        <authorList>
            <person name="Sun Q."/>
            <person name="Kim S."/>
        </authorList>
    </citation>
    <scope>NUCLEOTIDE SEQUENCE</scope>
    <source>
        <strain evidence="2">KCTC 32182</strain>
    </source>
</reference>
<gene>
    <name evidence="2" type="ORF">GCM10011289_22550</name>
</gene>
<accession>A0A918P4A9</accession>
<evidence type="ECO:0000313" key="2">
    <source>
        <dbReference type="EMBL" id="GGY18528.1"/>
    </source>
</evidence>
<comment type="caution">
    <text evidence="2">The sequence shown here is derived from an EMBL/GenBank/DDBJ whole genome shotgun (WGS) entry which is preliminary data.</text>
</comment>
<proteinExistence type="predicted"/>
<sequence>MTHFARLAAMALMMSSGLLRAQDAPAGWIVTEPVAGSPLRQAALTGKGKAGKAEFSAVLTLTCRADQPVMQLALEVPDAIPGWDVSPFEGPQGIGQRRSLLTVSMKNSRFTSRHRVSGWRSGEHAFAFGWKPDNAFLERVPVTGTHLVIKIEAAKRRDPVLEAEFDFPEDASAMLGAVSACRAEAK</sequence>
<keyword evidence="1" id="KW-0732">Signal</keyword>
<evidence type="ECO:0000256" key="1">
    <source>
        <dbReference type="SAM" id="SignalP"/>
    </source>
</evidence>
<organism evidence="2 3">
    <name type="scientific">Paludibacterium paludis</name>
    <dbReference type="NCBI Taxonomy" id="1225769"/>
    <lineage>
        <taxon>Bacteria</taxon>
        <taxon>Pseudomonadati</taxon>
        <taxon>Pseudomonadota</taxon>
        <taxon>Betaproteobacteria</taxon>
        <taxon>Neisseriales</taxon>
        <taxon>Chromobacteriaceae</taxon>
        <taxon>Paludibacterium</taxon>
    </lineage>
</organism>
<dbReference type="RefSeq" id="WP_189534332.1">
    <property type="nucleotide sequence ID" value="NZ_BMYX01000012.1"/>
</dbReference>